<accession>A0A0A9DDG5</accession>
<name>A0A0A9DDG5_ARUDO</name>
<keyword evidence="1" id="KW-1133">Transmembrane helix</keyword>
<protein>
    <submittedName>
        <fullName evidence="2">Uncharacterized protein</fullName>
    </submittedName>
</protein>
<reference evidence="2" key="2">
    <citation type="journal article" date="2015" name="Data Brief">
        <title>Shoot transcriptome of the giant reed, Arundo donax.</title>
        <authorList>
            <person name="Barrero R.A."/>
            <person name="Guerrero F.D."/>
            <person name="Moolhuijzen P."/>
            <person name="Goolsby J.A."/>
            <person name="Tidwell J."/>
            <person name="Bellgard S.E."/>
            <person name="Bellgard M.I."/>
        </authorList>
    </citation>
    <scope>NUCLEOTIDE SEQUENCE</scope>
    <source>
        <tissue evidence="2">Shoot tissue taken approximately 20 cm above the soil surface</tissue>
    </source>
</reference>
<organism evidence="2">
    <name type="scientific">Arundo donax</name>
    <name type="common">Giant reed</name>
    <name type="synonym">Donax arundinaceus</name>
    <dbReference type="NCBI Taxonomy" id="35708"/>
    <lineage>
        <taxon>Eukaryota</taxon>
        <taxon>Viridiplantae</taxon>
        <taxon>Streptophyta</taxon>
        <taxon>Embryophyta</taxon>
        <taxon>Tracheophyta</taxon>
        <taxon>Spermatophyta</taxon>
        <taxon>Magnoliopsida</taxon>
        <taxon>Liliopsida</taxon>
        <taxon>Poales</taxon>
        <taxon>Poaceae</taxon>
        <taxon>PACMAD clade</taxon>
        <taxon>Arundinoideae</taxon>
        <taxon>Arundineae</taxon>
        <taxon>Arundo</taxon>
    </lineage>
</organism>
<evidence type="ECO:0000256" key="1">
    <source>
        <dbReference type="SAM" id="Phobius"/>
    </source>
</evidence>
<proteinExistence type="predicted"/>
<dbReference type="EMBL" id="GBRH01216088">
    <property type="protein sequence ID" value="JAD81807.1"/>
    <property type="molecule type" value="Transcribed_RNA"/>
</dbReference>
<keyword evidence="1" id="KW-0812">Transmembrane</keyword>
<dbReference type="AlphaFoldDB" id="A0A0A9DDG5"/>
<reference evidence="2" key="1">
    <citation type="submission" date="2014-09" db="EMBL/GenBank/DDBJ databases">
        <authorList>
            <person name="Magalhaes I.L.F."/>
            <person name="Oliveira U."/>
            <person name="Santos F.R."/>
            <person name="Vidigal T.H.D.A."/>
            <person name="Brescovit A.D."/>
            <person name="Santos A.J."/>
        </authorList>
    </citation>
    <scope>NUCLEOTIDE SEQUENCE</scope>
    <source>
        <tissue evidence="2">Shoot tissue taken approximately 20 cm above the soil surface</tissue>
    </source>
</reference>
<evidence type="ECO:0000313" key="2">
    <source>
        <dbReference type="EMBL" id="JAD81807.1"/>
    </source>
</evidence>
<feature type="transmembrane region" description="Helical" evidence="1">
    <location>
        <begin position="6"/>
        <end position="24"/>
    </location>
</feature>
<sequence length="32" mass="3871">MQQTHTWAFGYFGSVILVFKKFGFTKIRNRNF</sequence>
<keyword evidence="1" id="KW-0472">Membrane</keyword>